<name>A0AC34RQ21_9BILA</name>
<sequence>MATAAKKARIQNLLKLSRYETMKGANDSERSWYFLIRKQTIIEPKEVTYQAKDETKTSTVMNIVVEDVTGQSFQIAIWDKQAESFWDKIPKEEDETKFPFVVMIQNVAIKKVKTNSKNWKPKTTIEDETVTINKYGKIEVVQDFPIPEPAKIPTLKLHDLAGIGLALQKQEIIKFTGITLAILTSGNKKDDVWIYNASDGRNQPNTIGTWCTLQN</sequence>
<evidence type="ECO:0000313" key="1">
    <source>
        <dbReference type="Proteomes" id="UP000887576"/>
    </source>
</evidence>
<organism evidence="1 2">
    <name type="scientific">Panagrolaimus sp. JU765</name>
    <dbReference type="NCBI Taxonomy" id="591449"/>
    <lineage>
        <taxon>Eukaryota</taxon>
        <taxon>Metazoa</taxon>
        <taxon>Ecdysozoa</taxon>
        <taxon>Nematoda</taxon>
        <taxon>Chromadorea</taxon>
        <taxon>Rhabditida</taxon>
        <taxon>Tylenchina</taxon>
        <taxon>Panagrolaimomorpha</taxon>
        <taxon>Panagrolaimoidea</taxon>
        <taxon>Panagrolaimidae</taxon>
        <taxon>Panagrolaimus</taxon>
    </lineage>
</organism>
<protein>
    <submittedName>
        <fullName evidence="2">Nucleic acid-binding protein</fullName>
    </submittedName>
</protein>
<dbReference type="Proteomes" id="UP000887576">
    <property type="component" value="Unplaced"/>
</dbReference>
<proteinExistence type="predicted"/>
<reference evidence="2" key="1">
    <citation type="submission" date="2022-11" db="UniProtKB">
        <authorList>
            <consortium name="WormBaseParasite"/>
        </authorList>
    </citation>
    <scope>IDENTIFICATION</scope>
</reference>
<evidence type="ECO:0000313" key="2">
    <source>
        <dbReference type="WBParaSite" id="JU765_v2.g9034.t1"/>
    </source>
</evidence>
<dbReference type="WBParaSite" id="JU765_v2.g9034.t1">
    <property type="protein sequence ID" value="JU765_v2.g9034.t1"/>
    <property type="gene ID" value="JU765_v2.g9034"/>
</dbReference>
<accession>A0AC34RQ21</accession>